<dbReference type="EMBL" id="NWSH01002995">
    <property type="protein sequence ID" value="PCG67134.1"/>
    <property type="molecule type" value="Genomic_DNA"/>
</dbReference>
<accession>A0A2A4J6I2</accession>
<gene>
    <name evidence="1" type="ORF">B5V51_6779</name>
</gene>
<proteinExistence type="predicted"/>
<organism evidence="1">
    <name type="scientific">Heliothis virescens</name>
    <name type="common">Tobacco budworm moth</name>
    <dbReference type="NCBI Taxonomy" id="7102"/>
    <lineage>
        <taxon>Eukaryota</taxon>
        <taxon>Metazoa</taxon>
        <taxon>Ecdysozoa</taxon>
        <taxon>Arthropoda</taxon>
        <taxon>Hexapoda</taxon>
        <taxon>Insecta</taxon>
        <taxon>Pterygota</taxon>
        <taxon>Neoptera</taxon>
        <taxon>Endopterygota</taxon>
        <taxon>Lepidoptera</taxon>
        <taxon>Glossata</taxon>
        <taxon>Ditrysia</taxon>
        <taxon>Noctuoidea</taxon>
        <taxon>Noctuidae</taxon>
        <taxon>Heliothinae</taxon>
        <taxon>Heliothis</taxon>
    </lineage>
</organism>
<comment type="caution">
    <text evidence="1">The sequence shown here is derived from an EMBL/GenBank/DDBJ whole genome shotgun (WGS) entry which is preliminary data.</text>
</comment>
<sequence>MHPVEIVLIYLFSVVSGGKHGLLLLHRPIDVSSDCAFSGRLRYDLSFGMGMSDTITMVFRTINEQDYACSVDIVTQTELDIYLVVVIKFPTSISTNCHANADAFNVIKQKKCLRICDLVRNKDMYSPYFVITVKGKIRFRFLSNSSINSDISADLYQVTATSARLEPPTKCNSRNETLCVIDRQEFCFTSGVVCDGIKNCGVSDWFDERKSECSLPIEYLGYAPVIAVVGALFCALLAGGHILMRCLPPPTHSFFIFNANEDNRLNIDPLFNTSEQSPPKMEKARQASLIPVFSSTSSSQQSEIIEMNPVSTSQVHVDLPSPSLSITDQYGFMRRSAVKTVTSKLQNTIRFVAAKGKKLRASLTGTDIKEDHKDAI</sequence>
<dbReference type="AlphaFoldDB" id="A0A2A4J6I2"/>
<protein>
    <submittedName>
        <fullName evidence="1">Uncharacterized protein</fullName>
    </submittedName>
</protein>
<reference evidence="1" key="1">
    <citation type="submission" date="2017-09" db="EMBL/GenBank/DDBJ databases">
        <title>Contemporary evolution of a Lepidopteran species, Heliothis virescens, in response to modern agricultural practices.</title>
        <authorList>
            <person name="Fritz M.L."/>
            <person name="Deyonke A.M."/>
            <person name="Papanicolaou A."/>
            <person name="Micinski S."/>
            <person name="Westbrook J."/>
            <person name="Gould F."/>
        </authorList>
    </citation>
    <scope>NUCLEOTIDE SEQUENCE [LARGE SCALE GENOMIC DNA]</scope>
    <source>
        <strain evidence="1">HvINT-</strain>
        <tissue evidence="1">Whole body</tissue>
    </source>
</reference>
<evidence type="ECO:0000313" key="1">
    <source>
        <dbReference type="EMBL" id="PCG67134.1"/>
    </source>
</evidence>
<name>A0A2A4J6I2_HELVI</name>